<dbReference type="InterPro" id="IPR029058">
    <property type="entry name" value="AB_hydrolase_fold"/>
</dbReference>
<dbReference type="PANTHER" id="PTHR43798">
    <property type="entry name" value="MONOACYLGLYCEROL LIPASE"/>
    <property type="match status" value="1"/>
</dbReference>
<comment type="caution">
    <text evidence="2">The sequence shown here is derived from an EMBL/GenBank/DDBJ whole genome shotgun (WGS) entry which is preliminary data.</text>
</comment>
<keyword evidence="3" id="KW-1185">Reference proteome</keyword>
<evidence type="ECO:0000313" key="3">
    <source>
        <dbReference type="Proteomes" id="UP000654345"/>
    </source>
</evidence>
<organism evidence="2 3">
    <name type="scientific">Ktedonobacter robiniae</name>
    <dbReference type="NCBI Taxonomy" id="2778365"/>
    <lineage>
        <taxon>Bacteria</taxon>
        <taxon>Bacillati</taxon>
        <taxon>Chloroflexota</taxon>
        <taxon>Ktedonobacteria</taxon>
        <taxon>Ktedonobacterales</taxon>
        <taxon>Ktedonobacteraceae</taxon>
        <taxon>Ktedonobacter</taxon>
    </lineage>
</organism>
<proteinExistence type="predicted"/>
<accession>A0ABQ3UUC0</accession>
<gene>
    <name evidence="2" type="ORF">KSB_44520</name>
</gene>
<dbReference type="InterPro" id="IPR000073">
    <property type="entry name" value="AB_hydrolase_1"/>
</dbReference>
<reference evidence="2 3" key="1">
    <citation type="journal article" date="2021" name="Int. J. Syst. Evol. Microbiol.">
        <title>Reticulibacter mediterranei gen. nov., sp. nov., within the new family Reticulibacteraceae fam. nov., and Ktedonospora formicarum gen. nov., sp. nov., Ktedonobacter robiniae sp. nov., Dictyobacter formicarum sp. nov. and Dictyobacter arantiisoli sp. nov., belonging to the class Ktedonobacteria.</title>
        <authorList>
            <person name="Yabe S."/>
            <person name="Zheng Y."/>
            <person name="Wang C.M."/>
            <person name="Sakai Y."/>
            <person name="Abe K."/>
            <person name="Yokota A."/>
            <person name="Donadio S."/>
            <person name="Cavaletti L."/>
            <person name="Monciardini P."/>
        </authorList>
    </citation>
    <scope>NUCLEOTIDE SEQUENCE [LARGE SCALE GENOMIC DNA]</scope>
    <source>
        <strain evidence="2 3">SOSP1-30</strain>
    </source>
</reference>
<dbReference type="EMBL" id="BNJG01000002">
    <property type="protein sequence ID" value="GHO55977.1"/>
    <property type="molecule type" value="Genomic_DNA"/>
</dbReference>
<evidence type="ECO:0000313" key="2">
    <source>
        <dbReference type="EMBL" id="GHO55977.1"/>
    </source>
</evidence>
<dbReference type="InterPro" id="IPR050266">
    <property type="entry name" value="AB_hydrolase_sf"/>
</dbReference>
<evidence type="ECO:0000259" key="1">
    <source>
        <dbReference type="Pfam" id="PF00561"/>
    </source>
</evidence>
<dbReference type="SUPFAM" id="SSF53474">
    <property type="entry name" value="alpha/beta-Hydrolases"/>
    <property type="match status" value="1"/>
</dbReference>
<protein>
    <recommendedName>
        <fullName evidence="1">AB hydrolase-1 domain-containing protein</fullName>
    </recommendedName>
</protein>
<dbReference type="Gene3D" id="3.40.50.1820">
    <property type="entry name" value="alpha/beta hydrolase"/>
    <property type="match status" value="1"/>
</dbReference>
<sequence>MILDAGMGDTSEVWRQVQEAVSEFTCVCSYDHAGRGQSDPGPTPRTSQTIATELHALLRHAHIPGPYIFVGHSFGGYNARLYASQYPEEVVGLILVDSASPHLDLVAVLPPERPEENQGIRQVRRVLIQETQEMDNPEGIDPAESAAQVRAITSFGALPL</sequence>
<name>A0ABQ3UUC0_9CHLR</name>
<dbReference type="Proteomes" id="UP000654345">
    <property type="component" value="Unassembled WGS sequence"/>
</dbReference>
<dbReference type="Pfam" id="PF00561">
    <property type="entry name" value="Abhydrolase_1"/>
    <property type="match status" value="1"/>
</dbReference>
<feature type="domain" description="AB hydrolase-1" evidence="1">
    <location>
        <begin position="6"/>
        <end position="109"/>
    </location>
</feature>